<dbReference type="GO" id="GO:0072344">
    <property type="term" value="P:rescue of stalled ribosome"/>
    <property type="evidence" value="ECO:0007669"/>
    <property type="project" value="TreeGrafter"/>
</dbReference>
<comment type="caution">
    <text evidence="3">The sequence shown here is derived from an EMBL/GenBank/DDBJ whole genome shotgun (WGS) entry which is preliminary data.</text>
</comment>
<dbReference type="Pfam" id="PF05670">
    <property type="entry name" value="NFACT-R_1"/>
    <property type="match status" value="1"/>
</dbReference>
<dbReference type="PANTHER" id="PTHR15239">
    <property type="entry name" value="NUCLEAR EXPORT MEDIATOR FACTOR NEMF"/>
    <property type="match status" value="1"/>
</dbReference>
<dbReference type="Pfam" id="PF05833">
    <property type="entry name" value="NFACT_N"/>
    <property type="match status" value="1"/>
</dbReference>
<proteinExistence type="predicted"/>
<dbReference type="GO" id="GO:0000049">
    <property type="term" value="F:tRNA binding"/>
    <property type="evidence" value="ECO:0007669"/>
    <property type="project" value="TreeGrafter"/>
</dbReference>
<evidence type="ECO:0000313" key="4">
    <source>
        <dbReference type="Proteomes" id="UP000280307"/>
    </source>
</evidence>
<dbReference type="AlphaFoldDB" id="A0A426TV95"/>
<dbReference type="Proteomes" id="UP000280307">
    <property type="component" value="Unassembled WGS sequence"/>
</dbReference>
<protein>
    <submittedName>
        <fullName evidence="3">Fibronectin/fibrinogen-binding protein</fullName>
    </submittedName>
</protein>
<dbReference type="GO" id="GO:0043023">
    <property type="term" value="F:ribosomal large subunit binding"/>
    <property type="evidence" value="ECO:0007669"/>
    <property type="project" value="TreeGrafter"/>
</dbReference>
<feature type="coiled-coil region" evidence="1">
    <location>
        <begin position="326"/>
        <end position="360"/>
    </location>
</feature>
<sequence length="595" mass="65974">MYFDALTLAAVADELRATILGGRIQRVLLTGPLSIGMEVYAQRQRWHLLASAHPQWARVHLVRGRLTRGVEQATPLLLLLRKYVLGGRIVALEQPPLERILSISIVKALDMRNRDLALLEDPLDLIDDTNELNSTEPDLADEANLFRCELVIEPQDRRSNIMLVSDDNLILESVKRVTPRMSSRVVMPRQVYELPPPIAKRDPAQATAAGMAALAAAKQPDLARALVAHYRGVSPQVAREVIFRALGQSTAQASDELPHYSLAARLRAIFSDPPAPCMVGPADAPTAYAPYALHHLAPAPPVASMSAALEDYYAAREQLTDHNQRRTALTQQLGAARERIVRQQEQLRSELAKADELEQLRWEGEMIFAFLHTLAPGQSQLLVEGRSIGLDPHISPVEQAQMRFRRYDKAKSARAGLPERITATENRLAGLDELVAFLQISDDYAQIEVLAQEAEELGYLQEHPDPVTARRKKKPARLRPLQLISSDGWMIHVGRSAKQNEEVTFRIGRPDDLWLHARGIAGAHVIIRCDGREPPSATLEAAAGLAAYFSAGRAANVVEIDICRRAQVRKRPGGPSGLVFYHAEYSLRAAPRAPW</sequence>
<feature type="domain" description="NFACT RNA-binding" evidence="2">
    <location>
        <begin position="484"/>
        <end position="573"/>
    </location>
</feature>
<evidence type="ECO:0000259" key="2">
    <source>
        <dbReference type="Pfam" id="PF05670"/>
    </source>
</evidence>
<dbReference type="InterPro" id="IPR008532">
    <property type="entry name" value="NFACT_RNA-bd"/>
</dbReference>
<dbReference type="Gene3D" id="2.30.310.10">
    <property type="entry name" value="ibrinogen binding protein from staphylococcus aureus domain"/>
    <property type="match status" value="1"/>
</dbReference>
<organism evidence="3 4">
    <name type="scientific">Candidatus Viridilinea halotolerans</name>
    <dbReference type="NCBI Taxonomy" id="2491704"/>
    <lineage>
        <taxon>Bacteria</taxon>
        <taxon>Bacillati</taxon>
        <taxon>Chloroflexota</taxon>
        <taxon>Chloroflexia</taxon>
        <taxon>Chloroflexales</taxon>
        <taxon>Chloroflexineae</taxon>
        <taxon>Oscillochloridaceae</taxon>
        <taxon>Candidatus Viridilinea</taxon>
    </lineage>
</organism>
<gene>
    <name evidence="3" type="ORF">EI684_15815</name>
</gene>
<dbReference type="PANTHER" id="PTHR15239:SF6">
    <property type="entry name" value="RIBOSOME QUALITY CONTROL COMPLEX SUBUNIT NEMF"/>
    <property type="match status" value="1"/>
</dbReference>
<evidence type="ECO:0000313" key="3">
    <source>
        <dbReference type="EMBL" id="RRR69374.1"/>
    </source>
</evidence>
<name>A0A426TV95_9CHLR</name>
<keyword evidence="1" id="KW-0175">Coiled coil</keyword>
<reference evidence="3 4" key="1">
    <citation type="submission" date="2018-12" db="EMBL/GenBank/DDBJ databases">
        <title>Genome Sequence of Candidatus Viridilinea halotolerans isolated from saline sulfide-rich spring.</title>
        <authorList>
            <person name="Grouzdev D.S."/>
            <person name="Burganskaya E.I."/>
            <person name="Krutkina M.S."/>
            <person name="Sukhacheva M.V."/>
            <person name="Gorlenko V.M."/>
        </authorList>
    </citation>
    <scope>NUCLEOTIDE SEQUENCE [LARGE SCALE GENOMIC DNA]</scope>
    <source>
        <strain evidence="3">Chok-6</strain>
    </source>
</reference>
<evidence type="ECO:0000256" key="1">
    <source>
        <dbReference type="SAM" id="Coils"/>
    </source>
</evidence>
<accession>A0A426TV95</accession>
<dbReference type="EMBL" id="RSAS01000643">
    <property type="protein sequence ID" value="RRR69374.1"/>
    <property type="molecule type" value="Genomic_DNA"/>
</dbReference>
<dbReference type="GO" id="GO:1990112">
    <property type="term" value="C:RQC complex"/>
    <property type="evidence" value="ECO:0007669"/>
    <property type="project" value="TreeGrafter"/>
</dbReference>
<dbReference type="InterPro" id="IPR051608">
    <property type="entry name" value="RQC_Subunit_NEMF"/>
</dbReference>